<protein>
    <submittedName>
        <fullName evidence="1">Uncharacterized protein</fullName>
    </submittedName>
</protein>
<dbReference type="EMBL" id="LXQA011349264">
    <property type="protein sequence ID" value="MCI94177.1"/>
    <property type="molecule type" value="Genomic_DNA"/>
</dbReference>
<name>A0A392W1L8_9FABA</name>
<reference evidence="1 2" key="1">
    <citation type="journal article" date="2018" name="Front. Plant Sci.">
        <title>Red Clover (Trifolium pratense) and Zigzag Clover (T. medium) - A Picture of Genomic Similarities and Differences.</title>
        <authorList>
            <person name="Dluhosova J."/>
            <person name="Istvanek J."/>
            <person name="Nedelnik J."/>
            <person name="Repkova J."/>
        </authorList>
    </citation>
    <scope>NUCLEOTIDE SEQUENCE [LARGE SCALE GENOMIC DNA]</scope>
    <source>
        <strain evidence="2">cv. 10/8</strain>
        <tissue evidence="1">Leaf</tissue>
    </source>
</reference>
<evidence type="ECO:0000313" key="1">
    <source>
        <dbReference type="EMBL" id="MCI94177.1"/>
    </source>
</evidence>
<accession>A0A392W1L8</accession>
<proteinExistence type="predicted"/>
<organism evidence="1 2">
    <name type="scientific">Trifolium medium</name>
    <dbReference type="NCBI Taxonomy" id="97028"/>
    <lineage>
        <taxon>Eukaryota</taxon>
        <taxon>Viridiplantae</taxon>
        <taxon>Streptophyta</taxon>
        <taxon>Embryophyta</taxon>
        <taxon>Tracheophyta</taxon>
        <taxon>Spermatophyta</taxon>
        <taxon>Magnoliopsida</taxon>
        <taxon>eudicotyledons</taxon>
        <taxon>Gunneridae</taxon>
        <taxon>Pentapetalae</taxon>
        <taxon>rosids</taxon>
        <taxon>fabids</taxon>
        <taxon>Fabales</taxon>
        <taxon>Fabaceae</taxon>
        <taxon>Papilionoideae</taxon>
        <taxon>50 kb inversion clade</taxon>
        <taxon>NPAAA clade</taxon>
        <taxon>Hologalegina</taxon>
        <taxon>IRL clade</taxon>
        <taxon>Trifolieae</taxon>
        <taxon>Trifolium</taxon>
    </lineage>
</organism>
<dbReference type="AlphaFoldDB" id="A0A392W1L8"/>
<dbReference type="Proteomes" id="UP000265520">
    <property type="component" value="Unassembled WGS sequence"/>
</dbReference>
<comment type="caution">
    <text evidence="1">The sequence shown here is derived from an EMBL/GenBank/DDBJ whole genome shotgun (WGS) entry which is preliminary data.</text>
</comment>
<evidence type="ECO:0000313" key="2">
    <source>
        <dbReference type="Proteomes" id="UP000265520"/>
    </source>
</evidence>
<keyword evidence="2" id="KW-1185">Reference proteome</keyword>
<sequence>WAWPRPFSRPEPQILGLLAERGVCSLSELIASARQGSPVTLKCTALQRQCSLSEA</sequence>
<feature type="non-terminal residue" evidence="1">
    <location>
        <position position="1"/>
    </location>
</feature>